<reference evidence="5" key="1">
    <citation type="submission" date="2011-04" db="EMBL/GenBank/DDBJ databases">
        <title>The complete genome of Treponema brennaborense DSM 12168.</title>
        <authorList>
            <person name="Lucas S."/>
            <person name="Han J."/>
            <person name="Lapidus A."/>
            <person name="Bruce D."/>
            <person name="Goodwin L."/>
            <person name="Pitluck S."/>
            <person name="Peters L."/>
            <person name="Kyrpides N."/>
            <person name="Mavromatis K."/>
            <person name="Ivanova N."/>
            <person name="Mikhailova N."/>
            <person name="Pagani I."/>
            <person name="Teshima H."/>
            <person name="Detter J.C."/>
            <person name="Tapia R."/>
            <person name="Han C."/>
            <person name="Land M."/>
            <person name="Hauser L."/>
            <person name="Markowitz V."/>
            <person name="Cheng J.-F."/>
            <person name="Hugenholtz P."/>
            <person name="Woyke T."/>
            <person name="Wu D."/>
            <person name="Gronow S."/>
            <person name="Wellnitz S."/>
            <person name="Brambilla E."/>
            <person name="Klenk H.-P."/>
            <person name="Eisen J.A."/>
        </authorList>
    </citation>
    <scope>NUCLEOTIDE SEQUENCE [LARGE SCALE GENOMIC DNA]</scope>
    <source>
        <strain evidence="5">DSM 12168 / CIP 105900 / DD5/3</strain>
    </source>
</reference>
<evidence type="ECO:0000256" key="2">
    <source>
        <dbReference type="SAM" id="SignalP"/>
    </source>
</evidence>
<evidence type="ECO:0000313" key="4">
    <source>
        <dbReference type="EMBL" id="AEE17343.1"/>
    </source>
</evidence>
<dbReference type="EMBL" id="CP002696">
    <property type="protein sequence ID" value="AEE17343.1"/>
    <property type="molecule type" value="Genomic_DNA"/>
</dbReference>
<dbReference type="STRING" id="906968.Trebr_1924"/>
<feature type="region of interest" description="Disordered" evidence="1">
    <location>
        <begin position="24"/>
        <end position="53"/>
    </location>
</feature>
<name>F4LJ98_TREBD</name>
<proteinExistence type="predicted"/>
<evidence type="ECO:0000313" key="5">
    <source>
        <dbReference type="Proteomes" id="UP000006546"/>
    </source>
</evidence>
<dbReference type="Proteomes" id="UP000006546">
    <property type="component" value="Chromosome"/>
</dbReference>
<dbReference type="Gene3D" id="2.60.120.260">
    <property type="entry name" value="Galactose-binding domain-like"/>
    <property type="match status" value="1"/>
</dbReference>
<dbReference type="AlphaFoldDB" id="F4LJ98"/>
<feature type="domain" description="GH29D-like beta-sandwich" evidence="3">
    <location>
        <begin position="272"/>
        <end position="328"/>
    </location>
</feature>
<dbReference type="KEGG" id="tbe:Trebr_1924"/>
<dbReference type="InterPro" id="IPR059177">
    <property type="entry name" value="GH29D-like_dom"/>
</dbReference>
<protein>
    <recommendedName>
        <fullName evidence="3">GH29D-like beta-sandwich domain-containing protein</fullName>
    </recommendedName>
</protein>
<evidence type="ECO:0000259" key="3">
    <source>
        <dbReference type="Pfam" id="PF13290"/>
    </source>
</evidence>
<evidence type="ECO:0000256" key="1">
    <source>
        <dbReference type="SAM" id="MobiDB-lite"/>
    </source>
</evidence>
<feature type="signal peptide" evidence="2">
    <location>
        <begin position="1"/>
        <end position="21"/>
    </location>
</feature>
<dbReference type="PROSITE" id="PS51257">
    <property type="entry name" value="PROKAR_LIPOPROTEIN"/>
    <property type="match status" value="1"/>
</dbReference>
<organism evidence="4 5">
    <name type="scientific">Treponema brennaborense (strain DSM 12168 / CIP 105900 / DD5/3)</name>
    <dbReference type="NCBI Taxonomy" id="906968"/>
    <lineage>
        <taxon>Bacteria</taxon>
        <taxon>Pseudomonadati</taxon>
        <taxon>Spirochaetota</taxon>
        <taxon>Spirochaetia</taxon>
        <taxon>Spirochaetales</taxon>
        <taxon>Treponemataceae</taxon>
        <taxon>Treponema</taxon>
    </lineage>
</organism>
<accession>F4LJ98</accession>
<keyword evidence="2" id="KW-0732">Signal</keyword>
<feature type="chain" id="PRO_5003312694" description="GH29D-like beta-sandwich domain-containing protein" evidence="2">
    <location>
        <begin position="22"/>
        <end position="499"/>
    </location>
</feature>
<gene>
    <name evidence="4" type="ordered locus">Trebr_1924</name>
</gene>
<dbReference type="Pfam" id="PF13290">
    <property type="entry name" value="CHB_HEX_C_1"/>
    <property type="match status" value="1"/>
</dbReference>
<keyword evidence="5" id="KW-1185">Reference proteome</keyword>
<sequence length="499" mass="51943">MKKRIVLTCAAFFAAATVALTGCPQSSGGGTPAQSSGGTYEDGAKDDDGNVTSDLKSAELKTDDADNLKYVFDGDFKYEAKDAASDWKNVTADVLSVAAAGTDKVLKIAYDLTGTGEKKLDVSLILGGKNIANSVWKTKLYIPESYTAAGEAVYPVVQLFAKYGTAWASTTEVKLNTTTISSGWHTITVDIGNAAVKIDDRALSAADLSTGETADVSTWKANLSAAQSVGFRFYANGISAAMEGPFYIDYVHVTDIAAAIPAAPSIAYDAGTGTVTITGEAGCTFRYTTDGSEPTVNSAEYTAPFAAAASTTVKAIAVNGAGAVSAAATKICSAKKYTFDAETAEGFTGGEDGTIEAAAFESQKTLKLTVNAGGAKVTASAAPDSADMTGKKLEARIWIPAAHAKSQNNAADPEVKTPGVKLYAKSGDWAWGDKWINELQWLSDDGDEWVTVSATFTELTGADGCDITAVKEFGISYEVNGSAACEPLYVDWIDIIDAN</sequence>
<dbReference type="HOGENOM" id="CLU_546210_0_0_12"/>